<evidence type="ECO:0000313" key="4">
    <source>
        <dbReference type="EMBL" id="MFB9315131.1"/>
    </source>
</evidence>
<evidence type="ECO:0000313" key="5">
    <source>
        <dbReference type="Proteomes" id="UP001589750"/>
    </source>
</evidence>
<dbReference type="PROSITE" id="PS50977">
    <property type="entry name" value="HTH_TETR_2"/>
    <property type="match status" value="1"/>
</dbReference>
<dbReference type="EMBL" id="JBHMDG010000029">
    <property type="protein sequence ID" value="MFB9315131.1"/>
    <property type="molecule type" value="Genomic_DNA"/>
</dbReference>
<proteinExistence type="predicted"/>
<keyword evidence="5" id="KW-1185">Reference proteome</keyword>
<protein>
    <submittedName>
        <fullName evidence="4">TetR/AcrR family transcriptional regulator</fullName>
    </submittedName>
</protein>
<accession>A0ABV5KEI3</accession>
<comment type="caution">
    <text evidence="4">The sequence shown here is derived from an EMBL/GenBank/DDBJ whole genome shotgun (WGS) entry which is preliminary data.</text>
</comment>
<dbReference type="PANTHER" id="PTHR30055">
    <property type="entry name" value="HTH-TYPE TRANSCRIPTIONAL REGULATOR RUTR"/>
    <property type="match status" value="1"/>
</dbReference>
<evidence type="ECO:0000256" key="2">
    <source>
        <dbReference type="PROSITE-ProRule" id="PRU00335"/>
    </source>
</evidence>
<keyword evidence="1 2" id="KW-0238">DNA-binding</keyword>
<dbReference type="Proteomes" id="UP001589750">
    <property type="component" value="Unassembled WGS sequence"/>
</dbReference>
<feature type="domain" description="HTH tetR-type" evidence="3">
    <location>
        <begin position="16"/>
        <end position="77"/>
    </location>
</feature>
<dbReference type="SUPFAM" id="SSF48498">
    <property type="entry name" value="Tetracyclin repressor-like, C-terminal domain"/>
    <property type="match status" value="1"/>
</dbReference>
<evidence type="ECO:0000259" key="3">
    <source>
        <dbReference type="PROSITE" id="PS50977"/>
    </source>
</evidence>
<dbReference type="Pfam" id="PF00440">
    <property type="entry name" value="TetR_N"/>
    <property type="match status" value="1"/>
</dbReference>
<dbReference type="PANTHER" id="PTHR30055:SF160">
    <property type="entry name" value="TRANSCRIPTIONAL REGULATORY PROTEIN (PROBABLY ASNC-FAMILY)-RELATED"/>
    <property type="match status" value="1"/>
</dbReference>
<feature type="DNA-binding region" description="H-T-H motif" evidence="2">
    <location>
        <begin position="40"/>
        <end position="59"/>
    </location>
</feature>
<dbReference type="SUPFAM" id="SSF46689">
    <property type="entry name" value="Homeodomain-like"/>
    <property type="match status" value="1"/>
</dbReference>
<dbReference type="InterPro" id="IPR001647">
    <property type="entry name" value="HTH_TetR"/>
</dbReference>
<organism evidence="4 5">
    <name type="scientific">Nocardioides plantarum</name>
    <dbReference type="NCBI Taxonomy" id="29299"/>
    <lineage>
        <taxon>Bacteria</taxon>
        <taxon>Bacillati</taxon>
        <taxon>Actinomycetota</taxon>
        <taxon>Actinomycetes</taxon>
        <taxon>Propionibacteriales</taxon>
        <taxon>Nocardioidaceae</taxon>
        <taxon>Nocardioides</taxon>
    </lineage>
</organism>
<gene>
    <name evidence="4" type="ORF">ACFFRI_18930</name>
</gene>
<dbReference type="InterPro" id="IPR050109">
    <property type="entry name" value="HTH-type_TetR-like_transc_reg"/>
</dbReference>
<dbReference type="InterPro" id="IPR036271">
    <property type="entry name" value="Tet_transcr_reg_TetR-rel_C_sf"/>
</dbReference>
<evidence type="ECO:0000256" key="1">
    <source>
        <dbReference type="ARBA" id="ARBA00023125"/>
    </source>
</evidence>
<dbReference type="RefSeq" id="WP_140007282.1">
    <property type="nucleotide sequence ID" value="NZ_JBHMDG010000029.1"/>
</dbReference>
<dbReference type="InterPro" id="IPR009057">
    <property type="entry name" value="Homeodomain-like_sf"/>
</dbReference>
<name>A0ABV5KEI3_9ACTN</name>
<sequence>MVQQDGRQVRWDKHNAERRATILDAALAVIGEGEPGAEFHVQQIAARAGLNRTVVYRHFEDRADLDRAIRAHIADDLTAGLVPEVTLDGTVNQIIRRIIAAYVDWVVAHPAAHAFAAQELSGPFEQGTDRIAHAVTDILELAIALLGAELDDDERSLVDPLAHGLVGAVFGAVRRWVSREPRLPAAPVLVDLLAQSVWNLLDGHARRLGLTIDPDLPLVELLPATTEPTA</sequence>
<dbReference type="Gene3D" id="1.10.357.10">
    <property type="entry name" value="Tetracycline Repressor, domain 2"/>
    <property type="match status" value="1"/>
</dbReference>
<reference evidence="4 5" key="1">
    <citation type="submission" date="2024-09" db="EMBL/GenBank/DDBJ databases">
        <authorList>
            <person name="Sun Q."/>
            <person name="Mori K."/>
        </authorList>
    </citation>
    <scope>NUCLEOTIDE SEQUENCE [LARGE SCALE GENOMIC DNA]</scope>
    <source>
        <strain evidence="4 5">JCM 9626</strain>
    </source>
</reference>